<dbReference type="PANTHER" id="PTHR34322:SF2">
    <property type="entry name" value="TRANSPOSASE IS200-LIKE DOMAIN-CONTAINING PROTEIN"/>
    <property type="match status" value="1"/>
</dbReference>
<organism evidence="2 3">
    <name type="scientific">Mesobacillus subterraneus</name>
    <dbReference type="NCBI Taxonomy" id="285983"/>
    <lineage>
        <taxon>Bacteria</taxon>
        <taxon>Bacillati</taxon>
        <taxon>Bacillota</taxon>
        <taxon>Bacilli</taxon>
        <taxon>Bacillales</taxon>
        <taxon>Bacillaceae</taxon>
        <taxon>Mesobacillus</taxon>
    </lineage>
</organism>
<dbReference type="Proteomes" id="UP000032512">
    <property type="component" value="Unassembled WGS sequence"/>
</dbReference>
<dbReference type="GO" id="GO:0004803">
    <property type="term" value="F:transposase activity"/>
    <property type="evidence" value="ECO:0007669"/>
    <property type="project" value="InterPro"/>
</dbReference>
<dbReference type="SMART" id="SM01321">
    <property type="entry name" value="Y1_Tnp"/>
    <property type="match status" value="1"/>
</dbReference>
<dbReference type="PATRIC" id="fig|285983.3.peg.3414"/>
<comment type="caution">
    <text evidence="2">The sequence shown here is derived from an EMBL/GenBank/DDBJ whole genome shotgun (WGS) entry which is preliminary data.</text>
</comment>
<dbReference type="PANTHER" id="PTHR34322">
    <property type="entry name" value="TRANSPOSASE, Y1_TNP DOMAIN-CONTAINING"/>
    <property type="match status" value="1"/>
</dbReference>
<dbReference type="OrthoDB" id="9788881at2"/>
<accession>A0A0D6ZCW9</accession>
<dbReference type="AlphaFoldDB" id="A0A0D6ZCW9"/>
<keyword evidence="3" id="KW-1185">Reference proteome</keyword>
<dbReference type="Gene3D" id="3.30.70.1290">
    <property type="entry name" value="Transposase IS200-like"/>
    <property type="match status" value="1"/>
</dbReference>
<dbReference type="SUPFAM" id="SSF143422">
    <property type="entry name" value="Transposase IS200-like"/>
    <property type="match status" value="1"/>
</dbReference>
<feature type="domain" description="Transposase IS200-like" evidence="1">
    <location>
        <begin position="9"/>
        <end position="123"/>
    </location>
</feature>
<evidence type="ECO:0000313" key="2">
    <source>
        <dbReference type="EMBL" id="KIY23135.1"/>
    </source>
</evidence>
<dbReference type="GO" id="GO:0003677">
    <property type="term" value="F:DNA binding"/>
    <property type="evidence" value="ECO:0007669"/>
    <property type="project" value="InterPro"/>
</dbReference>
<dbReference type="GO" id="GO:0006313">
    <property type="term" value="P:DNA transposition"/>
    <property type="evidence" value="ECO:0007669"/>
    <property type="project" value="InterPro"/>
</dbReference>
<gene>
    <name evidence="2" type="ORF">UB32_04600</name>
</gene>
<dbReference type="EMBL" id="JXIQ01000025">
    <property type="protein sequence ID" value="KIY23135.1"/>
    <property type="molecule type" value="Genomic_DNA"/>
</dbReference>
<dbReference type="InterPro" id="IPR036515">
    <property type="entry name" value="Transposase_17_sf"/>
</dbReference>
<protein>
    <submittedName>
        <fullName evidence="2">Transposase</fullName>
    </submittedName>
</protein>
<evidence type="ECO:0000259" key="1">
    <source>
        <dbReference type="SMART" id="SM01321"/>
    </source>
</evidence>
<sequence>MPREARKISRSGVYHLMLRGINQQTIFEEDEDKLKFLETLKKYKKITGFELYGYCLMDNHVHLLIKEGEEAIANVIKRVSSSYVYWYNMKYQRVGHLFQERFKSENVEDDRYFFTALRYIHQNPLKAGLAKDIFTSMWTSMNEYMRKGELVDIDRAFNQISSDRKAALKWFIHYMQESNKDQCLEYKVRFRLSDNQVRIYLHEMGISNNSLLQRMDRENRDAVLLQIKKLEGVTIRQISRITGISKSVIDRIGT</sequence>
<name>A0A0D6ZCW9_9BACI</name>
<reference evidence="2 3" key="1">
    <citation type="submission" date="2015-01" db="EMBL/GenBank/DDBJ databases">
        <title>Draft genome sequences of the supercritical CO2 tolerant bacteria Bacillus subterraneus MITOT1 and Bacillus cereus MIT0214.</title>
        <authorList>
            <person name="Peet K.C."/>
            <person name="Thompson J.R."/>
        </authorList>
    </citation>
    <scope>NUCLEOTIDE SEQUENCE [LARGE SCALE GENOMIC DNA]</scope>
    <source>
        <strain evidence="2 3">MITOT1</strain>
    </source>
</reference>
<evidence type="ECO:0000313" key="3">
    <source>
        <dbReference type="Proteomes" id="UP000032512"/>
    </source>
</evidence>
<proteinExistence type="predicted"/>
<dbReference type="Pfam" id="PF01797">
    <property type="entry name" value="Y1_Tnp"/>
    <property type="match status" value="1"/>
</dbReference>
<dbReference type="InterPro" id="IPR002686">
    <property type="entry name" value="Transposase_17"/>
</dbReference>